<dbReference type="PRINTS" id="PR00080">
    <property type="entry name" value="SDRFAMILY"/>
</dbReference>
<dbReference type="InterPro" id="IPR020904">
    <property type="entry name" value="Sc_DH/Rdtase_CS"/>
</dbReference>
<keyword evidence="4" id="KW-1185">Reference proteome</keyword>
<evidence type="ECO:0000256" key="2">
    <source>
        <dbReference type="ARBA" id="ARBA00023002"/>
    </source>
</evidence>
<dbReference type="PANTHER" id="PTHR24321">
    <property type="entry name" value="DEHYDROGENASES, SHORT CHAIN"/>
    <property type="match status" value="1"/>
</dbReference>
<evidence type="ECO:0000256" key="1">
    <source>
        <dbReference type="ARBA" id="ARBA00006484"/>
    </source>
</evidence>
<dbReference type="GO" id="GO:0016491">
    <property type="term" value="F:oxidoreductase activity"/>
    <property type="evidence" value="ECO:0007669"/>
    <property type="project" value="UniProtKB-KW"/>
</dbReference>
<proteinExistence type="inferred from homology"/>
<dbReference type="FunFam" id="3.40.50.720:FF:000084">
    <property type="entry name" value="Short-chain dehydrogenase reductase"/>
    <property type="match status" value="1"/>
</dbReference>
<dbReference type="RefSeq" id="WP_229729488.1">
    <property type="nucleotide sequence ID" value="NZ_BMCP01000004.1"/>
</dbReference>
<dbReference type="Gene3D" id="3.40.50.720">
    <property type="entry name" value="NAD(P)-binding Rossmann-like Domain"/>
    <property type="match status" value="1"/>
</dbReference>
<evidence type="ECO:0000313" key="4">
    <source>
        <dbReference type="Proteomes" id="UP000602745"/>
    </source>
</evidence>
<keyword evidence="2" id="KW-0560">Oxidoreductase</keyword>
<dbReference type="EMBL" id="BMCP01000004">
    <property type="protein sequence ID" value="GGE50323.1"/>
    <property type="molecule type" value="Genomic_DNA"/>
</dbReference>
<dbReference type="InterPro" id="IPR002347">
    <property type="entry name" value="SDR_fam"/>
</dbReference>
<reference evidence="3" key="1">
    <citation type="journal article" date="2014" name="Int. J. Syst. Evol. Microbiol.">
        <title>Complete genome sequence of Corynebacterium casei LMG S-19264T (=DSM 44701T), isolated from a smear-ripened cheese.</title>
        <authorList>
            <consortium name="US DOE Joint Genome Institute (JGI-PGF)"/>
            <person name="Walter F."/>
            <person name="Albersmeier A."/>
            <person name="Kalinowski J."/>
            <person name="Ruckert C."/>
        </authorList>
    </citation>
    <scope>NUCLEOTIDE SEQUENCE</scope>
    <source>
        <strain evidence="3">CCM 7684</strain>
    </source>
</reference>
<dbReference type="Pfam" id="PF13561">
    <property type="entry name" value="adh_short_C2"/>
    <property type="match status" value="1"/>
</dbReference>
<dbReference type="Proteomes" id="UP000602745">
    <property type="component" value="Unassembled WGS sequence"/>
</dbReference>
<accession>A0A8J3DWT6</accession>
<sequence length="260" mass="27199">MTEKNLNRPLEGKTAIVTGGGTGIGLAIAARFVEAGASVLIAGRSKDVLGKAAESIGAVAVPTDVTSEESVKALITGAVSRFGGLDVIVNNAGVTGQVAKAEDLDIGQWDETMAINIRGTILGIKYAVPELRKRGGGAIINMSSLMGLRGYPMRAAYTATKFAVIGITEAVAHEVGVDNIRVNALCPGAINGELMQRVIAARVKAENRPAEEIIRVNYTDKAALRRWVEPEEVADVALFLASDASSSLTGERIKVDAGRM</sequence>
<comment type="caution">
    <text evidence="3">The sequence shown here is derived from an EMBL/GenBank/DDBJ whole genome shotgun (WGS) entry which is preliminary data.</text>
</comment>
<dbReference type="InterPro" id="IPR036291">
    <property type="entry name" value="NAD(P)-bd_dom_sf"/>
</dbReference>
<dbReference type="CDD" id="cd05233">
    <property type="entry name" value="SDR_c"/>
    <property type="match status" value="1"/>
</dbReference>
<protein>
    <submittedName>
        <fullName evidence="3">3-ketoacyl-ACP reductase</fullName>
    </submittedName>
</protein>
<gene>
    <name evidence="3" type="ORF">GCM10007276_29260</name>
</gene>
<dbReference type="PROSITE" id="PS00061">
    <property type="entry name" value="ADH_SHORT"/>
    <property type="match status" value="1"/>
</dbReference>
<dbReference type="NCBIfam" id="NF005559">
    <property type="entry name" value="PRK07231.1"/>
    <property type="match status" value="1"/>
</dbReference>
<reference evidence="3" key="2">
    <citation type="submission" date="2020-09" db="EMBL/GenBank/DDBJ databases">
        <authorList>
            <person name="Sun Q."/>
            <person name="Sedlacek I."/>
        </authorList>
    </citation>
    <scope>NUCLEOTIDE SEQUENCE</scope>
    <source>
        <strain evidence="3">CCM 7684</strain>
    </source>
</reference>
<dbReference type="PANTHER" id="PTHR24321:SF11">
    <property type="entry name" value="BLR0893 PROTEIN"/>
    <property type="match status" value="1"/>
</dbReference>
<evidence type="ECO:0000313" key="3">
    <source>
        <dbReference type="EMBL" id="GGE50323.1"/>
    </source>
</evidence>
<dbReference type="AlphaFoldDB" id="A0A8J3DWT6"/>
<dbReference type="SUPFAM" id="SSF51735">
    <property type="entry name" value="NAD(P)-binding Rossmann-fold domains"/>
    <property type="match status" value="1"/>
</dbReference>
<organism evidence="3 4">
    <name type="scientific">Agaricicola taiwanensis</name>
    <dbReference type="NCBI Taxonomy" id="591372"/>
    <lineage>
        <taxon>Bacteria</taxon>
        <taxon>Pseudomonadati</taxon>
        <taxon>Pseudomonadota</taxon>
        <taxon>Alphaproteobacteria</taxon>
        <taxon>Rhodobacterales</taxon>
        <taxon>Paracoccaceae</taxon>
        <taxon>Agaricicola</taxon>
    </lineage>
</organism>
<name>A0A8J3DWT6_9RHOB</name>
<dbReference type="PRINTS" id="PR00081">
    <property type="entry name" value="GDHRDH"/>
</dbReference>
<comment type="similarity">
    <text evidence="1">Belongs to the short-chain dehydrogenases/reductases (SDR) family.</text>
</comment>